<reference evidence="2 3" key="1">
    <citation type="journal article" date="2015" name="Genome Announc.">
        <title>Draft Genome Sequence of Filamentous Marine Cyanobacterium Lyngbya confervoides Strain BDU141951.</title>
        <authorList>
            <person name="Chandrababunaidu M.M."/>
            <person name="Sen D."/>
            <person name="Tripathy S."/>
        </authorList>
    </citation>
    <scope>NUCLEOTIDE SEQUENCE [LARGE SCALE GENOMIC DNA]</scope>
    <source>
        <strain evidence="2 3">BDU141951</strain>
    </source>
</reference>
<keyword evidence="1" id="KW-0472">Membrane</keyword>
<evidence type="ECO:0000313" key="2">
    <source>
        <dbReference type="EMBL" id="MCM1983591.1"/>
    </source>
</evidence>
<feature type="transmembrane region" description="Helical" evidence="1">
    <location>
        <begin position="9"/>
        <end position="30"/>
    </location>
</feature>
<dbReference type="Proteomes" id="UP000031561">
    <property type="component" value="Unassembled WGS sequence"/>
</dbReference>
<evidence type="ECO:0000313" key="3">
    <source>
        <dbReference type="Proteomes" id="UP000031561"/>
    </source>
</evidence>
<organism evidence="2 3">
    <name type="scientific">Lyngbya confervoides BDU141951</name>
    <dbReference type="NCBI Taxonomy" id="1574623"/>
    <lineage>
        <taxon>Bacteria</taxon>
        <taxon>Bacillati</taxon>
        <taxon>Cyanobacteriota</taxon>
        <taxon>Cyanophyceae</taxon>
        <taxon>Oscillatoriophycideae</taxon>
        <taxon>Oscillatoriales</taxon>
        <taxon>Microcoleaceae</taxon>
        <taxon>Lyngbya</taxon>
    </lineage>
</organism>
<dbReference type="AlphaFoldDB" id="A0ABD4T581"/>
<dbReference type="EMBL" id="JTHE03000065">
    <property type="protein sequence ID" value="MCM1983591.1"/>
    <property type="molecule type" value="Genomic_DNA"/>
</dbReference>
<dbReference type="RefSeq" id="WP_166282452.1">
    <property type="nucleotide sequence ID" value="NZ_JTHE03000065.1"/>
</dbReference>
<gene>
    <name evidence="2" type="ORF">QQ91_0012260</name>
</gene>
<protein>
    <submittedName>
        <fullName evidence="2">DUF2808 domain-containing protein</fullName>
    </submittedName>
</protein>
<keyword evidence="1" id="KW-0812">Transmembrane</keyword>
<proteinExistence type="predicted"/>
<dbReference type="InterPro" id="IPR021256">
    <property type="entry name" value="DUF2808"/>
</dbReference>
<comment type="caution">
    <text evidence="2">The sequence shown here is derived from an EMBL/GenBank/DDBJ whole genome shotgun (WGS) entry which is preliminary data.</text>
</comment>
<keyword evidence="1" id="KW-1133">Transmembrane helix</keyword>
<name>A0ABD4T581_9CYAN</name>
<sequence length="210" mass="22674">MISPEIAETLLRAVAVLNIILCFLEVNAMLYPLARFGLSLLLASFGAIALLPEASLAVKFADGRTAFEAAPRIVGTFSPHTTRNAETTYYFTLYVPENAGESLKALRIEQLPNVETRVLRDNTLKAFQGTPLARADNVPLAAIGGPDDPGEISIVFEQPIQPGQTVTVGIEPNRNPRTENFYQYSLTAFPDGSMGIGLPLGITRILVNGD</sequence>
<dbReference type="Pfam" id="PF10989">
    <property type="entry name" value="DUF2808"/>
    <property type="match status" value="1"/>
</dbReference>
<evidence type="ECO:0000256" key="1">
    <source>
        <dbReference type="SAM" id="Phobius"/>
    </source>
</evidence>
<keyword evidence="3" id="KW-1185">Reference proteome</keyword>
<accession>A0ABD4T581</accession>